<dbReference type="PANTHER" id="PTHR46082:SF6">
    <property type="entry name" value="AAA+ ATPASE DOMAIN-CONTAINING PROTEIN-RELATED"/>
    <property type="match status" value="1"/>
</dbReference>
<dbReference type="InterPro" id="IPR011990">
    <property type="entry name" value="TPR-like_helical_dom_sf"/>
</dbReference>
<dbReference type="Pfam" id="PF13191">
    <property type="entry name" value="AAA_16"/>
    <property type="match status" value="1"/>
</dbReference>
<dbReference type="STRING" id="1963.AQJ27_49435"/>
<dbReference type="InterPro" id="IPR041664">
    <property type="entry name" value="AAA_16"/>
</dbReference>
<keyword evidence="2" id="KW-0547">Nucleotide-binding</keyword>
<proteinExistence type="predicted"/>
<accession>A0A250VW48</accession>
<dbReference type="AlphaFoldDB" id="A0A250VW48"/>
<dbReference type="Gene3D" id="3.40.50.300">
    <property type="entry name" value="P-loop containing nucleotide triphosphate hydrolases"/>
    <property type="match status" value="1"/>
</dbReference>
<dbReference type="SUPFAM" id="SSF48452">
    <property type="entry name" value="TPR-like"/>
    <property type="match status" value="2"/>
</dbReference>
<evidence type="ECO:0000313" key="2">
    <source>
        <dbReference type="EMBL" id="GAX58344.1"/>
    </source>
</evidence>
<dbReference type="PRINTS" id="PR00364">
    <property type="entry name" value="DISEASERSIST"/>
</dbReference>
<dbReference type="Gene3D" id="1.25.40.10">
    <property type="entry name" value="Tetratricopeptide repeat domain"/>
    <property type="match status" value="2"/>
</dbReference>
<dbReference type="Pfam" id="PF13424">
    <property type="entry name" value="TPR_12"/>
    <property type="match status" value="3"/>
</dbReference>
<gene>
    <name evidence="2" type="ORF">SO3561_09917</name>
</gene>
<evidence type="ECO:0000259" key="1">
    <source>
        <dbReference type="Pfam" id="PF13191"/>
    </source>
</evidence>
<dbReference type="SUPFAM" id="SSF52540">
    <property type="entry name" value="P-loop containing nucleoside triphosphate hydrolases"/>
    <property type="match status" value="1"/>
</dbReference>
<organism evidence="2 3">
    <name type="scientific">Streptomyces olivochromogenes</name>
    <dbReference type="NCBI Taxonomy" id="1963"/>
    <lineage>
        <taxon>Bacteria</taxon>
        <taxon>Bacillati</taxon>
        <taxon>Actinomycetota</taxon>
        <taxon>Actinomycetes</taxon>
        <taxon>Kitasatosporales</taxon>
        <taxon>Streptomycetaceae</taxon>
        <taxon>Streptomyces</taxon>
    </lineage>
</organism>
<feature type="domain" description="Orc1-like AAA ATPase" evidence="1">
    <location>
        <begin position="49"/>
        <end position="191"/>
    </location>
</feature>
<dbReference type="InterPro" id="IPR053137">
    <property type="entry name" value="NLR-like"/>
</dbReference>
<dbReference type="EMBL" id="BDQI01000050">
    <property type="protein sequence ID" value="GAX58344.1"/>
    <property type="molecule type" value="Genomic_DNA"/>
</dbReference>
<keyword evidence="3" id="KW-1185">Reference proteome</keyword>
<name>A0A250VW48_STROL</name>
<sequence length="740" mass="80125">MAALVLGLVSRRLDAIDSVVGGGPVRLVPLRRVLGGMTSLRAPNGSGPLRGRDGELEVLRRLLARPQGKYAVVCGVGGIGKTTLASALADVARAEGRGVFWIRWRSTEELAEQMTRTALACGLPEARLEEARSGRAGLPDVVWEQLEQTAKWLLVLDNVDTPQAVGPDGEDMASYRGWIRPSSRGLLLVTSRNTDPAVWGTQAVLRHVAPLEPAAGGQVLCDAAPHAGTAQEARRLADRLGGLPLALHDVGRYLAAPGSRHRTFTAYTTALDTQLGTLLGASQPRASDPAVGQALVRHTWELSLDQLATDGNPLARPALRLLSLPAPAPIPVSLLTPEMVTEATRQQTGEVEVEAALNGLHTYGLVDTPTRQGGQPVLGQVVLHPLVREITAHTHTTESTEPNRYQQALTGRLIQATQGVMGARIADWDTARLLAPHLLSAATHTTNQHNRHLADAVERISQSLTKAGDYGSALQLQQAAHSITARSFGPDHPEALNSRHHLADALDLFGRHQEAADLHQQILTTRERVLGADHPDTLLSRNNLANALDHLGRHQEAADHHRHILTARERVLGPDQIPTLHSRNNLGLALGYLGHHQEAADLHQRALSGYEHVLGPVHPHTLNSRNNLALALDDLGRHREAADHHQHVLSAYERILGPDHPSTLTSRSNLGLALDHLGHHQEAADHHQHVLSTRERVLGPDHPHILHSRDNLAAVLRGSGRAGTVMGHGRRRWFRGPRRS</sequence>
<dbReference type="Proteomes" id="UP000217446">
    <property type="component" value="Unassembled WGS sequence"/>
</dbReference>
<protein>
    <submittedName>
        <fullName evidence="2">ATP-binding protein</fullName>
    </submittedName>
</protein>
<dbReference type="InterPro" id="IPR019734">
    <property type="entry name" value="TPR_rpt"/>
</dbReference>
<dbReference type="PANTHER" id="PTHR46082">
    <property type="entry name" value="ATP/GTP-BINDING PROTEIN-RELATED"/>
    <property type="match status" value="1"/>
</dbReference>
<keyword evidence="2" id="KW-0067">ATP-binding</keyword>
<dbReference type="SMART" id="SM00028">
    <property type="entry name" value="TPR"/>
    <property type="match status" value="5"/>
</dbReference>
<dbReference type="GO" id="GO:0005524">
    <property type="term" value="F:ATP binding"/>
    <property type="evidence" value="ECO:0007669"/>
    <property type="project" value="UniProtKB-KW"/>
</dbReference>
<reference evidence="3" key="1">
    <citation type="submission" date="2017-05" db="EMBL/GenBank/DDBJ databases">
        <title>Streptomyces olivochromogenes NBRC 3561 whole genome shotgun sequence.</title>
        <authorList>
            <person name="Dohra H."/>
            <person name="Kodani S."/>
        </authorList>
    </citation>
    <scope>NUCLEOTIDE SEQUENCE [LARGE SCALE GENOMIC DNA]</scope>
    <source>
        <strain evidence="3">NBRC 3561</strain>
    </source>
</reference>
<dbReference type="RefSeq" id="WP_067385347.1">
    <property type="nucleotide sequence ID" value="NZ_BDQI01000050.1"/>
</dbReference>
<comment type="caution">
    <text evidence="2">The sequence shown here is derived from an EMBL/GenBank/DDBJ whole genome shotgun (WGS) entry which is preliminary data.</text>
</comment>
<dbReference type="InterPro" id="IPR027417">
    <property type="entry name" value="P-loop_NTPase"/>
</dbReference>
<evidence type="ECO:0000313" key="3">
    <source>
        <dbReference type="Proteomes" id="UP000217446"/>
    </source>
</evidence>